<feature type="compositionally biased region" description="Polar residues" evidence="2">
    <location>
        <begin position="302"/>
        <end position="311"/>
    </location>
</feature>
<name>A0AAD5U869_9FUNG</name>
<evidence type="ECO:0000256" key="2">
    <source>
        <dbReference type="SAM" id="MobiDB-lite"/>
    </source>
</evidence>
<feature type="compositionally biased region" description="Polar residues" evidence="2">
    <location>
        <begin position="1107"/>
        <end position="1126"/>
    </location>
</feature>
<gene>
    <name evidence="3" type="ORF">HK099_000191</name>
</gene>
<proteinExistence type="predicted"/>
<feature type="compositionally biased region" description="Polar residues" evidence="2">
    <location>
        <begin position="722"/>
        <end position="732"/>
    </location>
</feature>
<sequence>MNDATFSRNEKTRLSVDLEKQENRLLQALKLKKFSKKNLNKGEKTSKDSSSNSYSKFSSINSNRTNKRSVKSYRSSKRKSNFSEFSFKGSFQSSFNTIPSKVFSIKMNEKKNYKNFAQPVSISSSKNTKTSLVDNFFEDPEFNETLPDNAENDFTVRDEVWLPKKEPIDDEEEIDDEDEFYYHSDYKIIKNLKTTPDVDLSDEDGEEEVENSLDLDTLSYFQNENFLNSRSFDQISTSSGQSLKNNNYFDYDLENSYQLDLEKDNVGSKKSGKKKRSKKSDINKSKNEISNEDNYRNDSEETIFSPNLDSEKSLNNLDNKSLIDADTKVGEINDSSNELVSIESVNQALPDQNIDSSFNDLKKSTKRKKLKDKKAGLLKETKPSQESQLQGIFMEDSDTNQNQIEKVSLEGVANLNFAPENAENSDETVTREELKLENQLTAHLQIEKKQSNSTYSSENLTNVDENKSPFLDSKESKIKIEDKALSLLTISKQPTIEKIIPLPENPDEVTRRLSAIPVSKQSSLLIQNVEEKFDSEKGETKIFNPNSIKNATAISEFEIKNIETGFLLAREFSTVEKDELIEKISTIPVVKQSSFIEKDVSVADDHLEAVRKSHSTVSISIQAAEDILPQLPDIGGLQSVNAINLNAEENSVNDRENIDVNESEVLIKFKENFLNSKAEISKSLNSLKTKSSIVNGKGSKTSDGGNFETRSEEDLKIEGQNVWGTDSNSIKKSSSNPAVNSNSSESSTPIIPSKLGKRQTKSKKSISSLKSQVLTPVRESLSDKAELNENEIINFDSNASKSHSVVDISMQERKVNVLNESADVFINEEEVRFNNIQSKLNSNLDLKQNSQLTFENSSLKYTEKKDDEFIEKVPQIKENEQRLPEKVITRQNTVFDSINANETESLMLAQEKLDKELTELINHNLEYQNDNLTTPSSYGKEPHVLWFKLFLNDQSRIVVLEEYTDFPKLVNAIMNSFFGSVCDRKSVSEKINETDEPKVLNKLGQEYLGNGRELLLNFIDADGNKYPLNSPAALDIAVALSNELSRPFVPIYCSVIEEDGTEVKDIIIGYETPKMKISQNLKDILEKSKTEMERNASAQDVKLSKPATRNNRLSKPATASNRPLTEINCSTSNTSDTRNLEETVNKTWSSQYSVKRGENFKNSVGLSSAKSFMENNFPESRSALTLAGLHNGSTNSKFIAEKMLKLTTQQSLRAIEGPAKVVELSENSDSQDAVENVKSILAKHHEEIEEIDISNDLVLNDAKNNKTPEGNFSLKSVQKGASIQRISTIHKIESENIILDDATPEISNFSTKNFEINEEEEKLGSKAVSDTDNNDSFSNVYLSELQDNSISPSQLLTDSSFSTTVKTGGFDEDLYEVHQVREQSQYYTPASEQTEEEEKYYEEENYHEYLQTPNFASCSGINPSKIQPNPYLELARRNLKRSEEKAVGIKRADSKDIGNGWNTSIRIIRKKMYSPSIFNPKSDPAFQDNEYDAKKPQVQKYSVDFITKNQLELQRQQELKKLRQQLEKEEEERNSFEKKKLELQQNIKKQRFMLQQQKKFYSKPITNLKRDDERGVDLKNDVKIKLENNKRLVENYFYNHEEKYSKNDPFTQISVANPSSNDLETLVTPFEKKEKIYIGTQTSSPYLHSKGETKENSEDYSRTLSDEESKLRSQRGSTDSPNCGPNSQGLRRVPNEYWAKSEYPRQKTTFRRNSDRHEYEVEKAYENHQREKEYKKFHNPKVTTNKEYNKQEHYEKKNREFKSKRPMNNNEELFDTEAESYNEYYQNNTETFRYSQPSRENNKNQKYTTAKKIEEYQNSEEDENENTVEENYLKKKRNQSEEYRQSSNTQYNTSNLENNPLLSKITKLKLKSLYNDALMAVENVNREKENLLKLKAKIQSERQGGRYQSVNSNKKALVPKKLKPIVLNVEDAEQFEGYLNFVEDQGSLSQQPINYPINVHPTLLQNSFNQHYIAQPALQQQVPQATAFVQRFNPENPMNSVTYAVLPTNVICNPTNGNISIPQNMWSFKNDNFNVTKSINSRNQVELDKKPNSKYSNSHPSGSKAGGYLAKRLESQKQKVKTSIQTNCSKVSGNEKQLAGVQDYFDQNQFMRFFQQKNSTAIHPPPFTQFPQMVNYPILNPINFNTQNFAGPSMPMQQSPSNYFQQVQQPLHSFEFINAGSVGFEIKNIKEL</sequence>
<feature type="compositionally biased region" description="Low complexity" evidence="2">
    <location>
        <begin position="733"/>
        <end position="753"/>
    </location>
</feature>
<feature type="compositionally biased region" description="Polar residues" evidence="2">
    <location>
        <begin position="1674"/>
        <end position="1689"/>
    </location>
</feature>
<keyword evidence="1" id="KW-0175">Coiled coil</keyword>
<feature type="region of interest" description="Disordered" evidence="2">
    <location>
        <begin position="1834"/>
        <end position="1857"/>
    </location>
</feature>
<feature type="region of interest" description="Disordered" evidence="2">
    <location>
        <begin position="1091"/>
        <end position="1126"/>
    </location>
</feature>
<dbReference type="Proteomes" id="UP001211065">
    <property type="component" value="Unassembled WGS sequence"/>
</dbReference>
<feature type="coiled-coil region" evidence="1">
    <location>
        <begin position="1874"/>
        <end position="1901"/>
    </location>
</feature>
<feature type="coiled-coil region" evidence="1">
    <location>
        <begin position="1508"/>
        <end position="1546"/>
    </location>
</feature>
<feature type="region of interest" description="Disordered" evidence="2">
    <location>
        <begin position="1644"/>
        <end position="1693"/>
    </location>
</feature>
<organism evidence="3 4">
    <name type="scientific">Clydaea vesicula</name>
    <dbReference type="NCBI Taxonomy" id="447962"/>
    <lineage>
        <taxon>Eukaryota</taxon>
        <taxon>Fungi</taxon>
        <taxon>Fungi incertae sedis</taxon>
        <taxon>Chytridiomycota</taxon>
        <taxon>Chytridiomycota incertae sedis</taxon>
        <taxon>Chytridiomycetes</taxon>
        <taxon>Lobulomycetales</taxon>
        <taxon>Lobulomycetaceae</taxon>
        <taxon>Clydaea</taxon>
    </lineage>
</organism>
<evidence type="ECO:0000256" key="1">
    <source>
        <dbReference type="SAM" id="Coils"/>
    </source>
</evidence>
<evidence type="ECO:0000313" key="3">
    <source>
        <dbReference type="EMBL" id="KAJ3224141.1"/>
    </source>
</evidence>
<feature type="compositionally biased region" description="Basic and acidic residues" evidence="2">
    <location>
        <begin position="279"/>
        <end position="299"/>
    </location>
</feature>
<feature type="compositionally biased region" description="Basic residues" evidence="2">
    <location>
        <begin position="65"/>
        <end position="74"/>
    </location>
</feature>
<comment type="caution">
    <text evidence="3">The sequence shown here is derived from an EMBL/GenBank/DDBJ whole genome shotgun (WGS) entry which is preliminary data.</text>
</comment>
<feature type="compositionally biased region" description="Basic residues" evidence="2">
    <location>
        <begin position="755"/>
        <end position="764"/>
    </location>
</feature>
<accession>A0AAD5U869</accession>
<keyword evidence="4" id="KW-1185">Reference proteome</keyword>
<reference evidence="3" key="1">
    <citation type="submission" date="2020-05" db="EMBL/GenBank/DDBJ databases">
        <title>Phylogenomic resolution of chytrid fungi.</title>
        <authorList>
            <person name="Stajich J.E."/>
            <person name="Amses K."/>
            <person name="Simmons R."/>
            <person name="Seto K."/>
            <person name="Myers J."/>
            <person name="Bonds A."/>
            <person name="Quandt C.A."/>
            <person name="Barry K."/>
            <person name="Liu P."/>
            <person name="Grigoriev I."/>
            <person name="Longcore J.E."/>
            <person name="James T.Y."/>
        </authorList>
    </citation>
    <scope>NUCLEOTIDE SEQUENCE</scope>
    <source>
        <strain evidence="3">JEL0476</strain>
    </source>
</reference>
<feature type="compositionally biased region" description="Basic and acidic residues" evidence="2">
    <location>
        <begin position="1649"/>
        <end position="1671"/>
    </location>
</feature>
<protein>
    <submittedName>
        <fullName evidence="3">Uncharacterized protein</fullName>
    </submittedName>
</protein>
<feature type="region of interest" description="Disordered" evidence="2">
    <location>
        <begin position="2042"/>
        <end position="2066"/>
    </location>
</feature>
<evidence type="ECO:0000313" key="4">
    <source>
        <dbReference type="Proteomes" id="UP001211065"/>
    </source>
</evidence>
<feature type="compositionally biased region" description="Low complexity" evidence="2">
    <location>
        <begin position="48"/>
        <end position="63"/>
    </location>
</feature>
<dbReference type="EMBL" id="JADGJW010000103">
    <property type="protein sequence ID" value="KAJ3224141.1"/>
    <property type="molecule type" value="Genomic_DNA"/>
</dbReference>
<feature type="region of interest" description="Disordered" evidence="2">
    <location>
        <begin position="37"/>
        <end position="74"/>
    </location>
</feature>
<feature type="compositionally biased region" description="Polar residues" evidence="2">
    <location>
        <begin position="1845"/>
        <end position="1857"/>
    </location>
</feature>
<feature type="region of interest" description="Disordered" evidence="2">
    <location>
        <begin position="264"/>
        <end position="311"/>
    </location>
</feature>
<feature type="region of interest" description="Disordered" evidence="2">
    <location>
        <begin position="691"/>
        <end position="769"/>
    </location>
</feature>